<evidence type="ECO:0000313" key="8">
    <source>
        <dbReference type="Proteomes" id="UP000714275"/>
    </source>
</evidence>
<comment type="cofactor">
    <cofactor evidence="1 6">
        <name>Mg(2+)</name>
        <dbReference type="ChEBI" id="CHEBI:18420"/>
    </cofactor>
</comment>
<dbReference type="InterPro" id="IPR008949">
    <property type="entry name" value="Isoprenoid_synthase_dom_sf"/>
</dbReference>
<dbReference type="Proteomes" id="UP000714275">
    <property type="component" value="Unassembled WGS sequence"/>
</dbReference>
<dbReference type="Pfam" id="PF19086">
    <property type="entry name" value="Terpene_syn_C_2"/>
    <property type="match status" value="1"/>
</dbReference>
<keyword evidence="8" id="KW-1185">Reference proteome</keyword>
<keyword evidence="5 6" id="KW-0456">Lyase</keyword>
<dbReference type="GO" id="GO:0046872">
    <property type="term" value="F:metal ion binding"/>
    <property type="evidence" value="ECO:0007669"/>
    <property type="project" value="UniProtKB-KW"/>
</dbReference>
<dbReference type="InterPro" id="IPR034686">
    <property type="entry name" value="Terpene_cyclase-like_2"/>
</dbReference>
<evidence type="ECO:0000256" key="1">
    <source>
        <dbReference type="ARBA" id="ARBA00001946"/>
    </source>
</evidence>
<dbReference type="PANTHER" id="PTHR35201">
    <property type="entry name" value="TERPENE SYNTHASE"/>
    <property type="match status" value="1"/>
</dbReference>
<dbReference type="GO" id="GO:0008299">
    <property type="term" value="P:isoprenoid biosynthetic process"/>
    <property type="evidence" value="ECO:0007669"/>
    <property type="project" value="UniProtKB-ARBA"/>
</dbReference>
<sequence>MSLITPTATYTAITHSDSESAGFILPDLFSDCHYPLRMNPHCHHVSRASEEWFFTEGHIVEPEITKFMGLRAGDLISGCYPDADAFHLRVCMDFLNWALKLDDDLLVVPDINVVWGIRECCMSAFRDPINTQTENVYGKMCKSFFTCFRETGGPRCTERFIRTMDLFFVAAAQEVDDRIKGRVFNLEYYISLRRDISGCKPFFAFIEYTAQIDLPDEVMLHPVIAAMEEATNDYVSWSNDILSYNVEQSCHSTHNLVAVLMCEQRMDLQDAVDYACQLCKGTIQRFEDNRAILPSWGEEVDKQVAIYVQGMQDWMTSSLHWHFTSTRYLGKDGPTVKQSRIIELLPKMPL</sequence>
<dbReference type="GO" id="GO:0010333">
    <property type="term" value="F:terpene synthase activity"/>
    <property type="evidence" value="ECO:0007669"/>
    <property type="project" value="InterPro"/>
</dbReference>
<protein>
    <recommendedName>
        <fullName evidence="6">Terpene synthase</fullName>
        <ecNumber evidence="6">4.2.3.-</ecNumber>
    </recommendedName>
</protein>
<dbReference type="AlphaFoldDB" id="A0A9P7CZF8"/>
<keyword evidence="4 6" id="KW-0460">Magnesium</keyword>
<reference evidence="7" key="1">
    <citation type="journal article" date="2020" name="New Phytol.">
        <title>Comparative genomics reveals dynamic genome evolution in host specialist ectomycorrhizal fungi.</title>
        <authorList>
            <person name="Lofgren L.A."/>
            <person name="Nguyen N.H."/>
            <person name="Vilgalys R."/>
            <person name="Ruytinx J."/>
            <person name="Liao H.L."/>
            <person name="Branco S."/>
            <person name="Kuo A."/>
            <person name="LaButti K."/>
            <person name="Lipzen A."/>
            <person name="Andreopoulos W."/>
            <person name="Pangilinan J."/>
            <person name="Riley R."/>
            <person name="Hundley H."/>
            <person name="Na H."/>
            <person name="Barry K."/>
            <person name="Grigoriev I.V."/>
            <person name="Stajich J.E."/>
            <person name="Kennedy P.G."/>
        </authorList>
    </citation>
    <scope>NUCLEOTIDE SEQUENCE</scope>
    <source>
        <strain evidence="7">DOB743</strain>
    </source>
</reference>
<keyword evidence="3 6" id="KW-0479">Metal-binding</keyword>
<organism evidence="7 8">
    <name type="scientific">Suillus placidus</name>
    <dbReference type="NCBI Taxonomy" id="48579"/>
    <lineage>
        <taxon>Eukaryota</taxon>
        <taxon>Fungi</taxon>
        <taxon>Dikarya</taxon>
        <taxon>Basidiomycota</taxon>
        <taxon>Agaricomycotina</taxon>
        <taxon>Agaricomycetes</taxon>
        <taxon>Agaricomycetidae</taxon>
        <taxon>Boletales</taxon>
        <taxon>Suillineae</taxon>
        <taxon>Suillaceae</taxon>
        <taxon>Suillus</taxon>
    </lineage>
</organism>
<comment type="similarity">
    <text evidence="2 6">Belongs to the terpene synthase family.</text>
</comment>
<evidence type="ECO:0000256" key="5">
    <source>
        <dbReference type="ARBA" id="ARBA00023239"/>
    </source>
</evidence>
<dbReference type="PANTHER" id="PTHR35201:SF4">
    <property type="entry name" value="BETA-PINACENE SYNTHASE-RELATED"/>
    <property type="match status" value="1"/>
</dbReference>
<evidence type="ECO:0000256" key="6">
    <source>
        <dbReference type="RuleBase" id="RU366034"/>
    </source>
</evidence>
<dbReference type="EMBL" id="JABBWD010000052">
    <property type="protein sequence ID" value="KAG1772621.1"/>
    <property type="molecule type" value="Genomic_DNA"/>
</dbReference>
<dbReference type="Gene3D" id="1.10.600.10">
    <property type="entry name" value="Farnesyl Diphosphate Synthase"/>
    <property type="match status" value="1"/>
</dbReference>
<dbReference type="SFLD" id="SFLDS00005">
    <property type="entry name" value="Isoprenoid_Synthase_Type_I"/>
    <property type="match status" value="1"/>
</dbReference>
<accession>A0A9P7CZF8</accession>
<dbReference type="EC" id="4.2.3.-" evidence="6"/>
<dbReference type="OrthoDB" id="6486656at2759"/>
<gene>
    <name evidence="7" type="ORF">EV702DRAFT_621505</name>
</gene>
<dbReference type="SUPFAM" id="SSF48576">
    <property type="entry name" value="Terpenoid synthases"/>
    <property type="match status" value="1"/>
</dbReference>
<evidence type="ECO:0000256" key="4">
    <source>
        <dbReference type="ARBA" id="ARBA00022842"/>
    </source>
</evidence>
<comment type="caution">
    <text evidence="7">The sequence shown here is derived from an EMBL/GenBank/DDBJ whole genome shotgun (WGS) entry which is preliminary data.</text>
</comment>
<evidence type="ECO:0000256" key="2">
    <source>
        <dbReference type="ARBA" id="ARBA00006333"/>
    </source>
</evidence>
<evidence type="ECO:0000313" key="7">
    <source>
        <dbReference type="EMBL" id="KAG1772621.1"/>
    </source>
</evidence>
<name>A0A9P7CZF8_9AGAM</name>
<evidence type="ECO:0000256" key="3">
    <source>
        <dbReference type="ARBA" id="ARBA00022723"/>
    </source>
</evidence>
<proteinExistence type="inferred from homology"/>
<dbReference type="SFLD" id="SFLDG01020">
    <property type="entry name" value="Terpene_Cyclase_Like_2"/>
    <property type="match status" value="1"/>
</dbReference>